<protein>
    <submittedName>
        <fullName evidence="1">Uncharacterized protein</fullName>
    </submittedName>
</protein>
<sequence>MAKICYMTGEPVLYIDCIECENRAKCRRVKELKIMVSVPRICSDKNEILSELDLFFEKNKVKEIVAESEMKDSFLENYAVKKNIVFNGFSVENKNDDFFSYFTRIKKMIQYSDVVFIFDGGTSYTGDILKEAKRQHKQGKIIRIKPIITIPELSDAFVYAATMLYPREELIKIYKWLLLYLNKRNFFVPPILDMNITDQMFEAAESIRLESKSLQTAFAKDLNVSRIFHPQKQKEPL</sequence>
<gene>
    <name evidence="1" type="ORF">ERS852450_00120</name>
</gene>
<proteinExistence type="predicted"/>
<evidence type="ECO:0000313" key="1">
    <source>
        <dbReference type="EMBL" id="CUN50697.1"/>
    </source>
</evidence>
<evidence type="ECO:0000313" key="2">
    <source>
        <dbReference type="Proteomes" id="UP000095679"/>
    </source>
</evidence>
<accession>A0A173XIH2</accession>
<dbReference type="Proteomes" id="UP000095679">
    <property type="component" value="Unassembled WGS sequence"/>
</dbReference>
<dbReference type="RefSeq" id="WP_055297806.1">
    <property type="nucleotide sequence ID" value="NZ_BLYK01000002.1"/>
</dbReference>
<dbReference type="AlphaFoldDB" id="A0A173XIH2"/>
<reference evidence="1 2" key="1">
    <citation type="submission" date="2015-09" db="EMBL/GenBank/DDBJ databases">
        <authorList>
            <consortium name="Pathogen Informatics"/>
        </authorList>
    </citation>
    <scope>NUCLEOTIDE SEQUENCE [LARGE SCALE GENOMIC DNA]</scope>
    <source>
        <strain evidence="1 2">2789STDY5834835</strain>
    </source>
</reference>
<organism evidence="1 2">
    <name type="scientific">Anaerobutyricum hallii</name>
    <dbReference type="NCBI Taxonomy" id="39488"/>
    <lineage>
        <taxon>Bacteria</taxon>
        <taxon>Bacillati</taxon>
        <taxon>Bacillota</taxon>
        <taxon>Clostridia</taxon>
        <taxon>Lachnospirales</taxon>
        <taxon>Lachnospiraceae</taxon>
        <taxon>Anaerobutyricum</taxon>
    </lineage>
</organism>
<dbReference type="EMBL" id="CYZL01000001">
    <property type="protein sequence ID" value="CUN50697.1"/>
    <property type="molecule type" value="Genomic_DNA"/>
</dbReference>
<name>A0A173XIH2_9FIRM</name>